<evidence type="ECO:0000313" key="1">
    <source>
        <dbReference type="EMBL" id="MBA8777367.1"/>
    </source>
</evidence>
<dbReference type="RefSeq" id="WP_143212018.1">
    <property type="nucleotide sequence ID" value="NZ_JABTCN010000046.1"/>
</dbReference>
<organism evidence="1 2">
    <name type="scientific">Staphylococcus coagulans</name>
    <dbReference type="NCBI Taxonomy" id="74706"/>
    <lineage>
        <taxon>Bacteria</taxon>
        <taxon>Bacillati</taxon>
        <taxon>Bacillota</taxon>
        <taxon>Bacilli</taxon>
        <taxon>Bacillales</taxon>
        <taxon>Staphylococcaceae</taxon>
        <taxon>Staphylococcus</taxon>
    </lineage>
</organism>
<dbReference type="SMR" id="A0A9X0TMU8"/>
<dbReference type="EMBL" id="JABTCN010000046">
    <property type="protein sequence ID" value="MBA8777367.1"/>
    <property type="molecule type" value="Genomic_DNA"/>
</dbReference>
<name>A0A9X0TMU8_9STAP</name>
<dbReference type="Proteomes" id="UP000524893">
    <property type="component" value="Unassembled WGS sequence"/>
</dbReference>
<reference evidence="1 2" key="1">
    <citation type="journal article" date="2020" name="Access Microbiol">
        <title>Isolation and genome sequencing of Staphylococcus schleiferi subspecies coagulans from Antarctic seals.</title>
        <authorList>
            <person name="Foster G."/>
            <person name="Robb A."/>
            <person name="Paterson G.K."/>
        </authorList>
    </citation>
    <scope>NUCLEOTIDE SEQUENCE [LARGE SCALE GENOMIC DNA]</scope>
    <source>
        <strain evidence="1 2">M615/02/4</strain>
    </source>
</reference>
<comment type="caution">
    <text evidence="1">The sequence shown here is derived from an EMBL/GenBank/DDBJ whole genome shotgun (WGS) entry which is preliminary data.</text>
</comment>
<accession>A0A9X0TMU8</accession>
<dbReference type="NCBIfam" id="NF033881">
    <property type="entry name" value="aureocin_A53"/>
    <property type="match status" value="1"/>
</dbReference>
<dbReference type="AlphaFoldDB" id="A0A9X0TMU8"/>
<evidence type="ECO:0000313" key="2">
    <source>
        <dbReference type="Proteomes" id="UP000524893"/>
    </source>
</evidence>
<gene>
    <name evidence="1" type="ORF">HR081_10855</name>
</gene>
<protein>
    <submittedName>
        <fullName evidence="1">Class II bacteriocin BacSp222</fullName>
    </submittedName>
</protein>
<proteinExistence type="predicted"/>
<sequence>MAGLLRFLLSKGRALYNWAKSHVGKVWEWLKSGATYEQIKEWIENALGWR</sequence>